<protein>
    <recommendedName>
        <fullName evidence="3">DUF1488 domain-containing protein</fullName>
    </recommendedName>
</protein>
<name>N0BDR3_9HYPH</name>
<dbReference type="eggNOG" id="ENOG5033IZA">
    <property type="taxonomic scope" value="Bacteria"/>
</dbReference>
<proteinExistence type="predicted"/>
<dbReference type="HOGENOM" id="CLU_170367_1_0_5"/>
<dbReference type="AlphaFoldDB" id="N0BDR3"/>
<organism evidence="1 2">
    <name type="scientific">Hyphomicrobium denitrificans 1NES1</name>
    <dbReference type="NCBI Taxonomy" id="670307"/>
    <lineage>
        <taxon>Bacteria</taxon>
        <taxon>Pseudomonadati</taxon>
        <taxon>Pseudomonadota</taxon>
        <taxon>Alphaproteobacteria</taxon>
        <taxon>Hyphomicrobiales</taxon>
        <taxon>Hyphomicrobiaceae</taxon>
        <taxon>Hyphomicrobium</taxon>
    </lineage>
</organism>
<dbReference type="KEGG" id="hdt:HYPDE_34798"/>
<dbReference type="EMBL" id="CP005587">
    <property type="protein sequence ID" value="AGK58631.1"/>
    <property type="molecule type" value="Genomic_DNA"/>
</dbReference>
<dbReference type="InterPro" id="IPR009962">
    <property type="entry name" value="DUF1488"/>
</dbReference>
<evidence type="ECO:0000313" key="2">
    <source>
        <dbReference type="Proteomes" id="UP000005952"/>
    </source>
</evidence>
<dbReference type="Pfam" id="PF07369">
    <property type="entry name" value="DUF1488"/>
    <property type="match status" value="1"/>
</dbReference>
<gene>
    <name evidence="1" type="ORF">HYPDE_34798</name>
</gene>
<sequence length="69" mass="7837">MRFWGYDGAFEVSFTVEQGVFDRISSSPTGDESGTLKVFDKYRDKILTAARRVYRGRQVGAYTLISADF</sequence>
<evidence type="ECO:0000313" key="1">
    <source>
        <dbReference type="EMBL" id="AGK58631.1"/>
    </source>
</evidence>
<dbReference type="Proteomes" id="UP000005952">
    <property type="component" value="Chromosome"/>
</dbReference>
<evidence type="ECO:0008006" key="3">
    <source>
        <dbReference type="Google" id="ProtNLM"/>
    </source>
</evidence>
<keyword evidence="2" id="KW-1185">Reference proteome</keyword>
<reference evidence="1 2" key="1">
    <citation type="journal article" date="2013" name="Genome Announc.">
        <title>Genome sequences for three denitrifying bacterial strains isolated from a uranium- and nitrate-contaminated subsurface environment.</title>
        <authorList>
            <person name="Venkatramanan R."/>
            <person name="Prakash O."/>
            <person name="Woyke T."/>
            <person name="Chain P."/>
            <person name="Goodwin L.A."/>
            <person name="Watson D."/>
            <person name="Brooks S."/>
            <person name="Kostka J.E."/>
            <person name="Green S.J."/>
        </authorList>
    </citation>
    <scope>NUCLEOTIDE SEQUENCE [LARGE SCALE GENOMIC DNA]</scope>
    <source>
        <strain evidence="1 2">1NES1</strain>
    </source>
</reference>
<accession>N0BDR3</accession>